<organism evidence="4 5">
    <name type="scientific">Pseudocohnilembus persalinus</name>
    <name type="common">Ciliate</name>
    <dbReference type="NCBI Taxonomy" id="266149"/>
    <lineage>
        <taxon>Eukaryota</taxon>
        <taxon>Sar</taxon>
        <taxon>Alveolata</taxon>
        <taxon>Ciliophora</taxon>
        <taxon>Intramacronucleata</taxon>
        <taxon>Oligohymenophorea</taxon>
        <taxon>Scuticociliatia</taxon>
        <taxon>Philasterida</taxon>
        <taxon>Pseudocohnilembidae</taxon>
        <taxon>Pseudocohnilembus</taxon>
    </lineage>
</organism>
<name>A0A0V0QIW2_PSEPJ</name>
<evidence type="ECO:0000259" key="3">
    <source>
        <dbReference type="PROSITE" id="PS50217"/>
    </source>
</evidence>
<dbReference type="AlphaFoldDB" id="A0A0V0QIW2"/>
<evidence type="ECO:0000313" key="5">
    <source>
        <dbReference type="Proteomes" id="UP000054937"/>
    </source>
</evidence>
<feature type="compositionally biased region" description="Basic residues" evidence="2">
    <location>
        <begin position="1"/>
        <end position="11"/>
    </location>
</feature>
<dbReference type="InParanoid" id="A0A0V0QIW2"/>
<dbReference type="OrthoDB" id="425490at2759"/>
<dbReference type="Proteomes" id="UP000054937">
    <property type="component" value="Unassembled WGS sequence"/>
</dbReference>
<dbReference type="OMA" id="QQYSYFD"/>
<reference evidence="4 5" key="1">
    <citation type="journal article" date="2015" name="Sci. Rep.">
        <title>Genome of the facultative scuticociliatosis pathogen Pseudocohnilembus persalinus provides insight into its virulence through horizontal gene transfer.</title>
        <authorList>
            <person name="Xiong J."/>
            <person name="Wang G."/>
            <person name="Cheng J."/>
            <person name="Tian M."/>
            <person name="Pan X."/>
            <person name="Warren A."/>
            <person name="Jiang C."/>
            <person name="Yuan D."/>
            <person name="Miao W."/>
        </authorList>
    </citation>
    <scope>NUCLEOTIDE SEQUENCE [LARGE SCALE GENOMIC DNA]</scope>
    <source>
        <strain evidence="4">36N120E</strain>
    </source>
</reference>
<dbReference type="PROSITE" id="PS50217">
    <property type="entry name" value="BZIP"/>
    <property type="match status" value="1"/>
</dbReference>
<proteinExistence type="predicted"/>
<evidence type="ECO:0000256" key="1">
    <source>
        <dbReference type="SAM" id="Coils"/>
    </source>
</evidence>
<gene>
    <name evidence="4" type="ORF">PPERSA_04861</name>
</gene>
<evidence type="ECO:0000256" key="2">
    <source>
        <dbReference type="SAM" id="MobiDB-lite"/>
    </source>
</evidence>
<protein>
    <recommendedName>
        <fullName evidence="3">BZIP domain-containing protein</fullName>
    </recommendedName>
</protein>
<dbReference type="InterPro" id="IPR004827">
    <property type="entry name" value="bZIP"/>
</dbReference>
<keyword evidence="5" id="KW-1185">Reference proteome</keyword>
<accession>A0A0V0QIW2</accession>
<dbReference type="GO" id="GO:0003700">
    <property type="term" value="F:DNA-binding transcription factor activity"/>
    <property type="evidence" value="ECO:0007669"/>
    <property type="project" value="InterPro"/>
</dbReference>
<dbReference type="Pfam" id="PF07716">
    <property type="entry name" value="bZIP_2"/>
    <property type="match status" value="1"/>
</dbReference>
<dbReference type="CDD" id="cd14686">
    <property type="entry name" value="bZIP"/>
    <property type="match status" value="1"/>
</dbReference>
<evidence type="ECO:0000313" key="4">
    <source>
        <dbReference type="EMBL" id="KRX02239.1"/>
    </source>
</evidence>
<sequence length="368" mass="43105">MLNKSKKIAKSKKNEKTQKGSSYIDKIREITGGEELDSIDLSDENLIEKKPNNACSLLDMDEKQEKSRQSARETRKRRKLYMQLLEKKVINLTEENKSLQAKNLLLENKVLAHQNSEIMTKVQNERKKLFDKLENAINSKDELEINCILDALRLRLGLAGKTRLQALSSIFSEVVNMMMPFHMKYVLWISANCLDIFREDNDTDSVDSANWFSNIGLSDKQIKDIQQEVLKQKQEYDEILLNFNQIRKNIIVQNEKSQNFIDDLRNVFPTINTAKFLLDLDRKRGHYVSDKIYPEQFWSDLLEQDFKKPMEKVPLAQLKEEVEQHMESEQLSPYINGYNQNGNQERQNQDNSFNQLSLMQQLRGPDHN</sequence>
<keyword evidence="1" id="KW-0175">Coiled coil</keyword>
<dbReference type="EMBL" id="LDAU01000156">
    <property type="protein sequence ID" value="KRX02239.1"/>
    <property type="molecule type" value="Genomic_DNA"/>
</dbReference>
<feature type="domain" description="BZIP" evidence="3">
    <location>
        <begin position="62"/>
        <end position="110"/>
    </location>
</feature>
<dbReference type="InterPro" id="IPR046347">
    <property type="entry name" value="bZIP_sf"/>
</dbReference>
<dbReference type="Gene3D" id="1.20.5.170">
    <property type="match status" value="1"/>
</dbReference>
<feature type="region of interest" description="Disordered" evidence="2">
    <location>
        <begin position="1"/>
        <end position="23"/>
    </location>
</feature>
<feature type="coiled-coil region" evidence="1">
    <location>
        <begin position="82"/>
        <end position="146"/>
    </location>
</feature>
<comment type="caution">
    <text evidence="4">The sequence shown here is derived from an EMBL/GenBank/DDBJ whole genome shotgun (WGS) entry which is preliminary data.</text>
</comment>
<dbReference type="SUPFAM" id="SSF57959">
    <property type="entry name" value="Leucine zipper domain"/>
    <property type="match status" value="1"/>
</dbReference>